<dbReference type="GO" id="GO:0004364">
    <property type="term" value="F:glutathione transferase activity"/>
    <property type="evidence" value="ECO:0007669"/>
    <property type="project" value="TreeGrafter"/>
</dbReference>
<comment type="subcellular location">
    <subcellularLocation>
        <location evidence="1">Mitochondrion outer membrane</location>
        <topology evidence="1">Multi-pass membrane protein</topology>
    </subcellularLocation>
</comment>
<organism evidence="22 23">
    <name type="scientific">Cyanidium caldarium</name>
    <name type="common">Red alga</name>
    <dbReference type="NCBI Taxonomy" id="2771"/>
    <lineage>
        <taxon>Eukaryota</taxon>
        <taxon>Rhodophyta</taxon>
        <taxon>Bangiophyceae</taxon>
        <taxon>Cyanidiales</taxon>
        <taxon>Cyanidiaceae</taxon>
        <taxon>Cyanidium</taxon>
    </lineage>
</organism>
<comment type="catalytic activity">
    <reaction evidence="16">
        <text>leukotriene C4 = leukotriene A4 + glutathione</text>
        <dbReference type="Rhea" id="RHEA:17617"/>
        <dbReference type="ChEBI" id="CHEBI:57463"/>
        <dbReference type="ChEBI" id="CHEBI:57925"/>
        <dbReference type="ChEBI" id="CHEBI:57973"/>
        <dbReference type="EC" id="4.4.1.20"/>
    </reaction>
    <physiologicalReaction direction="right-to-left" evidence="16">
        <dbReference type="Rhea" id="RHEA:17619"/>
    </physiologicalReaction>
</comment>
<name>A0AAV9IUP7_CYACA</name>
<evidence type="ECO:0000256" key="13">
    <source>
        <dbReference type="ARBA" id="ARBA00037884"/>
    </source>
</evidence>
<dbReference type="GO" id="GO:0004602">
    <property type="term" value="F:glutathione peroxidase activity"/>
    <property type="evidence" value="ECO:0007669"/>
    <property type="project" value="TreeGrafter"/>
</dbReference>
<evidence type="ECO:0000256" key="20">
    <source>
        <dbReference type="ARBA" id="ARBA00076908"/>
    </source>
</evidence>
<evidence type="ECO:0000256" key="21">
    <source>
        <dbReference type="SAM" id="Phobius"/>
    </source>
</evidence>
<keyword evidence="11" id="KW-0456">Lyase</keyword>
<reference evidence="22 23" key="1">
    <citation type="submission" date="2022-07" db="EMBL/GenBank/DDBJ databases">
        <title>Genome-wide signatures of adaptation to extreme environments.</title>
        <authorList>
            <person name="Cho C.H."/>
            <person name="Yoon H.S."/>
        </authorList>
    </citation>
    <scope>NUCLEOTIDE SEQUENCE [LARGE SCALE GENOMIC DNA]</scope>
    <source>
        <strain evidence="22 23">DBV 063 E5</strain>
    </source>
</reference>
<evidence type="ECO:0000256" key="9">
    <source>
        <dbReference type="ARBA" id="ARBA00023136"/>
    </source>
</evidence>
<keyword evidence="3 21" id="KW-0812">Transmembrane</keyword>
<dbReference type="FunFam" id="1.20.120.550:FF:000004">
    <property type="entry name" value="Microsomal glutathione S-transferase 3"/>
    <property type="match status" value="1"/>
</dbReference>
<feature type="transmembrane region" description="Helical" evidence="21">
    <location>
        <begin position="12"/>
        <end position="30"/>
    </location>
</feature>
<evidence type="ECO:0000256" key="10">
    <source>
        <dbReference type="ARBA" id="ARBA00023139"/>
    </source>
</evidence>
<keyword evidence="5 21" id="KW-1133">Transmembrane helix</keyword>
<dbReference type="SUPFAM" id="SSF161084">
    <property type="entry name" value="MAPEG domain-like"/>
    <property type="match status" value="1"/>
</dbReference>
<evidence type="ECO:0000256" key="16">
    <source>
        <dbReference type="ARBA" id="ARBA00049298"/>
    </source>
</evidence>
<evidence type="ECO:0000256" key="17">
    <source>
        <dbReference type="ARBA" id="ARBA00051411"/>
    </source>
</evidence>
<evidence type="ECO:0000256" key="11">
    <source>
        <dbReference type="ARBA" id="ARBA00023239"/>
    </source>
</evidence>
<evidence type="ECO:0000256" key="14">
    <source>
        <dbReference type="ARBA" id="ARBA00037916"/>
    </source>
</evidence>
<evidence type="ECO:0000313" key="22">
    <source>
        <dbReference type="EMBL" id="KAK4535864.1"/>
    </source>
</evidence>
<gene>
    <name evidence="22" type="ORF">CDCA_CDCA06G1889</name>
</gene>
<feature type="transmembrane region" description="Helical" evidence="21">
    <location>
        <begin position="119"/>
        <end position="138"/>
    </location>
</feature>
<dbReference type="GO" id="GO:0006629">
    <property type="term" value="P:lipid metabolic process"/>
    <property type="evidence" value="ECO:0007669"/>
    <property type="project" value="UniProtKB-KW"/>
</dbReference>
<dbReference type="GO" id="GO:0005635">
    <property type="term" value="C:nuclear envelope"/>
    <property type="evidence" value="ECO:0007669"/>
    <property type="project" value="TreeGrafter"/>
</dbReference>
<evidence type="ECO:0000256" key="15">
    <source>
        <dbReference type="ARBA" id="ARBA00039056"/>
    </source>
</evidence>
<evidence type="ECO:0000256" key="6">
    <source>
        <dbReference type="ARBA" id="ARBA00023002"/>
    </source>
</evidence>
<keyword evidence="7" id="KW-0443">Lipid metabolism</keyword>
<dbReference type="Pfam" id="PF01124">
    <property type="entry name" value="MAPEG"/>
    <property type="match status" value="1"/>
</dbReference>
<protein>
    <recommendedName>
        <fullName evidence="18">Glutathione S-transferase 3, mitochondrial</fullName>
        <ecNumber evidence="15">4.4.1.20</ecNumber>
    </recommendedName>
    <alternativeName>
        <fullName evidence="19">Glutathione peroxidase MGST3</fullName>
    </alternativeName>
    <alternativeName>
        <fullName evidence="20">LTC4 synthase MGST3</fullName>
    </alternativeName>
</protein>
<dbReference type="GO" id="GO:0006691">
    <property type="term" value="P:leukotriene metabolic process"/>
    <property type="evidence" value="ECO:0007669"/>
    <property type="project" value="UniProtKB-ARBA"/>
</dbReference>
<comment type="caution">
    <text evidence="22">The sequence shown here is derived from an EMBL/GenBank/DDBJ whole genome shotgun (WGS) entry which is preliminary data.</text>
</comment>
<dbReference type="InterPro" id="IPR001129">
    <property type="entry name" value="Membr-assoc_MAPEG"/>
</dbReference>
<evidence type="ECO:0000256" key="19">
    <source>
        <dbReference type="ARBA" id="ARBA00075145"/>
    </source>
</evidence>
<dbReference type="PANTHER" id="PTHR10250">
    <property type="entry name" value="MICROSOMAL GLUTATHIONE S-TRANSFERASE"/>
    <property type="match status" value="1"/>
</dbReference>
<sequence>MGLTSALPQHYGLVMLDVVAALVLHATFSMRVGQARRKYKVSYPNMFEVNPPQGTSVFNCTQRGHQHYMETCTFYLPLLLLSGLEYPVAAAALGAVYLVGRWLHFTGYATGDPNKRHSGDVYLFGVLGNLVLCVLTALKHL</sequence>
<dbReference type="Gene3D" id="1.20.120.550">
    <property type="entry name" value="Membrane associated eicosanoid/glutathione metabolism-like domain"/>
    <property type="match status" value="1"/>
</dbReference>
<evidence type="ECO:0000313" key="23">
    <source>
        <dbReference type="Proteomes" id="UP001301350"/>
    </source>
</evidence>
<comment type="catalytic activity">
    <reaction evidence="17">
        <text>15-deoxy-Delta(12,14)-prostaglandin J2 + glutathione = 15-deoxy-Delta(12,14)-prostaglandin J2-S-(R)-glutathione</text>
        <dbReference type="Rhea" id="RHEA:75963"/>
        <dbReference type="ChEBI" id="CHEBI:57925"/>
        <dbReference type="ChEBI" id="CHEBI:85236"/>
        <dbReference type="ChEBI" id="CHEBI:194498"/>
    </reaction>
    <physiologicalReaction direction="left-to-right" evidence="17">
        <dbReference type="Rhea" id="RHEA:75964"/>
    </physiologicalReaction>
</comment>
<accession>A0AAV9IUP7</accession>
<dbReference type="GO" id="GO:0004464">
    <property type="term" value="F:leukotriene-C4 synthase activity"/>
    <property type="evidence" value="ECO:0007669"/>
    <property type="project" value="UniProtKB-EC"/>
</dbReference>
<dbReference type="EMBL" id="JANCYW010000006">
    <property type="protein sequence ID" value="KAK4535864.1"/>
    <property type="molecule type" value="Genomic_DNA"/>
</dbReference>
<dbReference type="AlphaFoldDB" id="A0AAV9IUP7"/>
<evidence type="ECO:0000256" key="8">
    <source>
        <dbReference type="ARBA" id="ARBA00023128"/>
    </source>
</evidence>
<evidence type="ECO:0000256" key="5">
    <source>
        <dbReference type="ARBA" id="ARBA00022989"/>
    </source>
</evidence>
<keyword evidence="23" id="KW-1185">Reference proteome</keyword>
<keyword evidence="4" id="KW-1000">Mitochondrion outer membrane</keyword>
<evidence type="ECO:0000256" key="12">
    <source>
        <dbReference type="ARBA" id="ARBA00023288"/>
    </source>
</evidence>
<evidence type="ECO:0000256" key="1">
    <source>
        <dbReference type="ARBA" id="ARBA00004374"/>
    </source>
</evidence>
<feature type="transmembrane region" description="Helical" evidence="21">
    <location>
        <begin position="74"/>
        <end position="99"/>
    </location>
</feature>
<keyword evidence="10" id="KW-0564">Palmitate</keyword>
<comment type="pathway">
    <text evidence="13">Lipid metabolism; leukotriene C4 biosynthesis.</text>
</comment>
<evidence type="ECO:0000256" key="4">
    <source>
        <dbReference type="ARBA" id="ARBA00022787"/>
    </source>
</evidence>
<keyword evidence="8" id="KW-0496">Mitochondrion</keyword>
<keyword evidence="9 21" id="KW-0472">Membrane</keyword>
<dbReference type="GO" id="GO:0005741">
    <property type="term" value="C:mitochondrial outer membrane"/>
    <property type="evidence" value="ECO:0007669"/>
    <property type="project" value="UniProtKB-SubCell"/>
</dbReference>
<dbReference type="GO" id="GO:0005783">
    <property type="term" value="C:endoplasmic reticulum"/>
    <property type="evidence" value="ECO:0007669"/>
    <property type="project" value="TreeGrafter"/>
</dbReference>
<proteinExistence type="predicted"/>
<evidence type="ECO:0000256" key="7">
    <source>
        <dbReference type="ARBA" id="ARBA00023098"/>
    </source>
</evidence>
<evidence type="ECO:0000256" key="2">
    <source>
        <dbReference type="ARBA" id="ARBA00022679"/>
    </source>
</evidence>
<dbReference type="PANTHER" id="PTHR10250:SF26">
    <property type="entry name" value="GLUTATHIONE S-TRANSFERASE 3, MITOCHONDRIAL"/>
    <property type="match status" value="1"/>
</dbReference>
<evidence type="ECO:0000256" key="3">
    <source>
        <dbReference type="ARBA" id="ARBA00022692"/>
    </source>
</evidence>
<dbReference type="Proteomes" id="UP001301350">
    <property type="component" value="Unassembled WGS sequence"/>
</dbReference>
<comment type="pathway">
    <text evidence="14">Lipid metabolism; arachidonate metabolism.</text>
</comment>
<keyword evidence="6" id="KW-0560">Oxidoreductase</keyword>
<keyword evidence="12" id="KW-0449">Lipoprotein</keyword>
<dbReference type="InterPro" id="IPR050997">
    <property type="entry name" value="MAPEG"/>
</dbReference>
<evidence type="ECO:0000256" key="18">
    <source>
        <dbReference type="ARBA" id="ARBA00069748"/>
    </source>
</evidence>
<keyword evidence="2" id="KW-0808">Transferase</keyword>
<dbReference type="InterPro" id="IPR023352">
    <property type="entry name" value="MAPEG-like_dom_sf"/>
</dbReference>
<dbReference type="EC" id="4.4.1.20" evidence="15"/>